<keyword evidence="5 9" id="KW-0653">Protein transport</keyword>
<dbReference type="Proteomes" id="UP000221024">
    <property type="component" value="Unassembled WGS sequence"/>
</dbReference>
<keyword evidence="2 9" id="KW-0813">Transport</keyword>
<comment type="similarity">
    <text evidence="9">Belongs to the SecD/SecF family. SecF subfamily.</text>
</comment>
<comment type="subunit">
    <text evidence="9">Forms a complex with SecD. Part of the essential Sec protein translocation apparatus which comprises SecA, SecYEG and auxiliary proteins SecDF. Other proteins may also be involved.</text>
</comment>
<comment type="caution">
    <text evidence="9">Lacks conserved residue(s) required for the propagation of feature annotation.</text>
</comment>
<accession>A0A2H3NPQ9</accession>
<dbReference type="InterPro" id="IPR022646">
    <property type="entry name" value="SecD/SecF_CS"/>
</dbReference>
<name>A0A2H3NPQ9_9BACT</name>
<keyword evidence="4 9" id="KW-0812">Transmembrane</keyword>
<dbReference type="InterPro" id="IPR005665">
    <property type="entry name" value="SecF_bac"/>
</dbReference>
<feature type="domain" description="Protein export membrane protein SecD/SecF C-terminal" evidence="10">
    <location>
        <begin position="115"/>
        <end position="296"/>
    </location>
</feature>
<feature type="transmembrane region" description="Helical" evidence="9">
    <location>
        <begin position="268"/>
        <end position="292"/>
    </location>
</feature>
<keyword evidence="3 9" id="KW-1003">Cell membrane</keyword>
<evidence type="ECO:0000259" key="10">
    <source>
        <dbReference type="Pfam" id="PF02355"/>
    </source>
</evidence>
<dbReference type="PANTHER" id="PTHR30081">
    <property type="entry name" value="PROTEIN-EXPORT MEMBRANE PROTEIN SEC"/>
    <property type="match status" value="1"/>
</dbReference>
<protein>
    <recommendedName>
        <fullName evidence="9">Protein-export membrane protein SecF</fullName>
    </recommendedName>
</protein>
<feature type="transmembrane region" description="Helical" evidence="9">
    <location>
        <begin position="244"/>
        <end position="262"/>
    </location>
</feature>
<organism evidence="11 12">
    <name type="scientific">Longimonas halophila</name>
    <dbReference type="NCBI Taxonomy" id="1469170"/>
    <lineage>
        <taxon>Bacteria</taxon>
        <taxon>Pseudomonadati</taxon>
        <taxon>Rhodothermota</taxon>
        <taxon>Rhodothermia</taxon>
        <taxon>Rhodothermales</taxon>
        <taxon>Salisaetaceae</taxon>
        <taxon>Longimonas</taxon>
    </lineage>
</organism>
<dbReference type="GO" id="GO:0043952">
    <property type="term" value="P:protein transport by the Sec complex"/>
    <property type="evidence" value="ECO:0007669"/>
    <property type="project" value="UniProtKB-UniRule"/>
</dbReference>
<evidence type="ECO:0000256" key="9">
    <source>
        <dbReference type="HAMAP-Rule" id="MF_01464"/>
    </source>
</evidence>
<proteinExistence type="inferred from homology"/>
<dbReference type="OrthoDB" id="9805019at2"/>
<evidence type="ECO:0000256" key="2">
    <source>
        <dbReference type="ARBA" id="ARBA00022448"/>
    </source>
</evidence>
<dbReference type="NCBIfam" id="TIGR00916">
    <property type="entry name" value="2A0604s01"/>
    <property type="match status" value="1"/>
</dbReference>
<feature type="transmembrane region" description="Helical" evidence="9">
    <location>
        <begin position="158"/>
        <end position="180"/>
    </location>
</feature>
<evidence type="ECO:0000313" key="12">
    <source>
        <dbReference type="Proteomes" id="UP000221024"/>
    </source>
</evidence>
<dbReference type="NCBIfam" id="TIGR00966">
    <property type="entry name" value="transloc_SecF"/>
    <property type="match status" value="1"/>
</dbReference>
<evidence type="ECO:0000256" key="6">
    <source>
        <dbReference type="ARBA" id="ARBA00022989"/>
    </source>
</evidence>
<dbReference type="GO" id="GO:0015450">
    <property type="term" value="F:protein-transporting ATPase activity"/>
    <property type="evidence" value="ECO:0007669"/>
    <property type="project" value="InterPro"/>
</dbReference>
<dbReference type="PRINTS" id="PR01755">
    <property type="entry name" value="SECFTRNLCASE"/>
</dbReference>
<keyword evidence="12" id="KW-1185">Reference proteome</keyword>
<dbReference type="InterPro" id="IPR022813">
    <property type="entry name" value="SecD/SecF_arch_bac"/>
</dbReference>
<keyword evidence="6 9" id="KW-1133">Transmembrane helix</keyword>
<evidence type="ECO:0000256" key="4">
    <source>
        <dbReference type="ARBA" id="ARBA00022692"/>
    </source>
</evidence>
<dbReference type="GO" id="GO:0005886">
    <property type="term" value="C:plasma membrane"/>
    <property type="evidence" value="ECO:0007669"/>
    <property type="project" value="UniProtKB-SubCell"/>
</dbReference>
<evidence type="ECO:0000256" key="7">
    <source>
        <dbReference type="ARBA" id="ARBA00023010"/>
    </source>
</evidence>
<dbReference type="Gene3D" id="1.20.1640.10">
    <property type="entry name" value="Multidrug efflux transporter AcrB transmembrane domain"/>
    <property type="match status" value="1"/>
</dbReference>
<dbReference type="PANTHER" id="PTHR30081:SF8">
    <property type="entry name" value="PROTEIN TRANSLOCASE SUBUNIT SECF"/>
    <property type="match status" value="1"/>
</dbReference>
<evidence type="ECO:0000256" key="8">
    <source>
        <dbReference type="ARBA" id="ARBA00023136"/>
    </source>
</evidence>
<dbReference type="RefSeq" id="WP_098060577.1">
    <property type="nucleotide sequence ID" value="NZ_PDEP01000001.1"/>
</dbReference>
<evidence type="ECO:0000256" key="3">
    <source>
        <dbReference type="ARBA" id="ARBA00022475"/>
    </source>
</evidence>
<evidence type="ECO:0000256" key="5">
    <source>
        <dbReference type="ARBA" id="ARBA00022927"/>
    </source>
</evidence>
<reference evidence="11 12" key="1">
    <citation type="submission" date="2017-10" db="EMBL/GenBank/DDBJ databases">
        <title>Draft genome of Longimonas halophila.</title>
        <authorList>
            <person name="Goh K.M."/>
            <person name="Shamsir M.S."/>
            <person name="Lim S.W."/>
        </authorList>
    </citation>
    <scope>NUCLEOTIDE SEQUENCE [LARGE SCALE GENOMIC DNA]</scope>
    <source>
        <strain evidence="11 12">KCTC 42399</strain>
    </source>
</reference>
<comment type="function">
    <text evidence="9">Part of the Sec protein translocase complex. Interacts with the SecYEG preprotein conducting channel. SecDF uses the proton motive force (PMF) to complete protein translocation after the ATP-dependent function of SecA.</text>
</comment>
<gene>
    <name evidence="9 11" type="primary">secF</name>
    <name evidence="11" type="ORF">CRI93_00135</name>
</gene>
<dbReference type="Pfam" id="PF07549">
    <property type="entry name" value="Sec_GG"/>
    <property type="match status" value="1"/>
</dbReference>
<evidence type="ECO:0000256" key="1">
    <source>
        <dbReference type="ARBA" id="ARBA00004651"/>
    </source>
</evidence>
<dbReference type="InterPro" id="IPR022645">
    <property type="entry name" value="SecD/SecF_bac"/>
</dbReference>
<evidence type="ECO:0000313" key="11">
    <source>
        <dbReference type="EMBL" id="PEN09177.1"/>
    </source>
</evidence>
<keyword evidence="8 9" id="KW-0472">Membrane</keyword>
<sequence length="310" mass="34306">MRLLENPSFSFIPNRKIGYLISGTLIVLSLLSFMTRGLEQGIDFLGGTEIVLENVGELDALEVRSALTQPLGGQPEVKTFGTTGLLIRTAADRDVDDLRRAILSEFEASFPEVTPQVVQTDVVGPRFAQDLQRGAIYSVLGALFVIFMYIMLRFEWRYGIGALAAITHDVIIVLGIFSMFQDLLPFSLQIDQAIIAAFLTIVGYSLNDTVVVFDRAREYLNLFKTDPYAEVMNRSINSTLSRTVVTSITTLIVTSILLFFGGDVLRGFSFALVLGVIIGTYSSVFVASPVVVELRNWLEDKDTKRKPARA</sequence>
<dbReference type="GO" id="GO:0065002">
    <property type="term" value="P:intracellular protein transmembrane transport"/>
    <property type="evidence" value="ECO:0007669"/>
    <property type="project" value="UniProtKB-UniRule"/>
</dbReference>
<keyword evidence="7 9" id="KW-0811">Translocation</keyword>
<feature type="transmembrane region" description="Helical" evidence="9">
    <location>
        <begin position="134"/>
        <end position="152"/>
    </location>
</feature>
<dbReference type="InterPro" id="IPR055344">
    <property type="entry name" value="SecD_SecF_C_bact"/>
</dbReference>
<dbReference type="InterPro" id="IPR048634">
    <property type="entry name" value="SecD_SecF_C"/>
</dbReference>
<dbReference type="SUPFAM" id="SSF82866">
    <property type="entry name" value="Multidrug efflux transporter AcrB transmembrane domain"/>
    <property type="match status" value="1"/>
</dbReference>
<dbReference type="AlphaFoldDB" id="A0A2H3NPQ9"/>
<dbReference type="HAMAP" id="MF_01464_B">
    <property type="entry name" value="SecF_B"/>
    <property type="match status" value="1"/>
</dbReference>
<dbReference type="Pfam" id="PF02355">
    <property type="entry name" value="SecD_SecF_C"/>
    <property type="match status" value="1"/>
</dbReference>
<feature type="transmembrane region" description="Helical" evidence="9">
    <location>
        <begin position="17"/>
        <end position="35"/>
    </location>
</feature>
<dbReference type="EMBL" id="PDEP01000001">
    <property type="protein sequence ID" value="PEN09177.1"/>
    <property type="molecule type" value="Genomic_DNA"/>
</dbReference>
<comment type="subcellular location">
    <subcellularLocation>
        <location evidence="1 9">Cell membrane</location>
        <topology evidence="1 9">Multi-pass membrane protein</topology>
    </subcellularLocation>
</comment>
<comment type="caution">
    <text evidence="11">The sequence shown here is derived from an EMBL/GenBank/DDBJ whole genome shotgun (WGS) entry which is preliminary data.</text>
</comment>
<dbReference type="GO" id="GO:0006605">
    <property type="term" value="P:protein targeting"/>
    <property type="evidence" value="ECO:0007669"/>
    <property type="project" value="UniProtKB-UniRule"/>
</dbReference>